<keyword evidence="2 6" id="KW-0489">Methyltransferase</keyword>
<dbReference type="Pfam" id="PF01728">
    <property type="entry name" value="FtsJ"/>
    <property type="match status" value="1"/>
</dbReference>
<reference evidence="6" key="1">
    <citation type="submission" date="2013-08" db="EMBL/GenBank/DDBJ databases">
        <authorList>
            <person name="Mendez C."/>
            <person name="Richter M."/>
            <person name="Ferrer M."/>
            <person name="Sanchez J."/>
        </authorList>
    </citation>
    <scope>NUCLEOTIDE SEQUENCE</scope>
</reference>
<feature type="non-terminal residue" evidence="6">
    <location>
        <position position="100"/>
    </location>
</feature>
<evidence type="ECO:0000256" key="2">
    <source>
        <dbReference type="ARBA" id="ARBA00022603"/>
    </source>
</evidence>
<dbReference type="AlphaFoldDB" id="T0YL57"/>
<keyword evidence="4" id="KW-0949">S-adenosyl-L-methionine</keyword>
<protein>
    <submittedName>
        <fullName evidence="6">Ribosomal RNA methyltransferase RrmJ/FtsJ domain protein</fullName>
    </submittedName>
</protein>
<dbReference type="InterPro" id="IPR002877">
    <property type="entry name" value="RNA_MeTrfase_FtsJ_dom"/>
</dbReference>
<dbReference type="InterPro" id="IPR050082">
    <property type="entry name" value="RNA_methyltr_RlmE"/>
</dbReference>
<evidence type="ECO:0000256" key="4">
    <source>
        <dbReference type="ARBA" id="ARBA00022691"/>
    </source>
</evidence>
<evidence type="ECO:0000259" key="5">
    <source>
        <dbReference type="Pfam" id="PF01728"/>
    </source>
</evidence>
<dbReference type="EMBL" id="AUZZ01008834">
    <property type="protein sequence ID" value="EQD36166.1"/>
    <property type="molecule type" value="Genomic_DNA"/>
</dbReference>
<evidence type="ECO:0000313" key="6">
    <source>
        <dbReference type="EMBL" id="EQD36166.1"/>
    </source>
</evidence>
<keyword evidence="3 6" id="KW-0808">Transferase</keyword>
<evidence type="ECO:0000256" key="3">
    <source>
        <dbReference type="ARBA" id="ARBA00022679"/>
    </source>
</evidence>
<keyword evidence="1" id="KW-0698">rRNA processing</keyword>
<proteinExistence type="predicted"/>
<dbReference type="PANTHER" id="PTHR10920:SF18">
    <property type="entry name" value="RRNA METHYLTRANSFERASE 2, MITOCHONDRIAL"/>
    <property type="match status" value="1"/>
</dbReference>
<name>T0YL57_9ZZZZ</name>
<dbReference type="Gene3D" id="3.40.50.150">
    <property type="entry name" value="Vaccinia Virus protein VP39"/>
    <property type="match status" value="1"/>
</dbReference>
<sequence length="100" mass="11086">MARRWSEQRRRDPFYRAAQRDGLRSRAAFKLLELNERYRFLRPGDRVLDLGASPGGWSLVALEAVGPKAAWSPWTSGPLNRSKAGASYGAAWATPRSGPG</sequence>
<reference evidence="6" key="2">
    <citation type="journal article" date="2014" name="ISME J.">
        <title>Microbial stratification in low pH oxic and suboxic macroscopic growths along an acid mine drainage.</title>
        <authorList>
            <person name="Mendez-Garcia C."/>
            <person name="Mesa V."/>
            <person name="Sprenger R.R."/>
            <person name="Richter M."/>
            <person name="Diez M.S."/>
            <person name="Solano J."/>
            <person name="Bargiela R."/>
            <person name="Golyshina O.V."/>
            <person name="Manteca A."/>
            <person name="Ramos J.L."/>
            <person name="Gallego J.R."/>
            <person name="Llorente I."/>
            <person name="Martins Dos Santos V.A."/>
            <person name="Jensen O.N."/>
            <person name="Pelaez A.I."/>
            <person name="Sanchez J."/>
            <person name="Ferrer M."/>
        </authorList>
    </citation>
    <scope>NUCLEOTIDE SEQUENCE</scope>
</reference>
<evidence type="ECO:0000256" key="1">
    <source>
        <dbReference type="ARBA" id="ARBA00022552"/>
    </source>
</evidence>
<comment type="caution">
    <text evidence="6">The sequence shown here is derived from an EMBL/GenBank/DDBJ whole genome shotgun (WGS) entry which is preliminary data.</text>
</comment>
<organism evidence="6">
    <name type="scientific">mine drainage metagenome</name>
    <dbReference type="NCBI Taxonomy" id="410659"/>
    <lineage>
        <taxon>unclassified sequences</taxon>
        <taxon>metagenomes</taxon>
        <taxon>ecological metagenomes</taxon>
    </lineage>
</organism>
<accession>T0YL57</accession>
<dbReference type="PANTHER" id="PTHR10920">
    <property type="entry name" value="RIBOSOMAL RNA METHYLTRANSFERASE"/>
    <property type="match status" value="1"/>
</dbReference>
<dbReference type="GO" id="GO:0008650">
    <property type="term" value="F:rRNA (uridine-2'-O-)-methyltransferase activity"/>
    <property type="evidence" value="ECO:0007669"/>
    <property type="project" value="TreeGrafter"/>
</dbReference>
<gene>
    <name evidence="6" type="ORF">B2A_12246</name>
</gene>
<dbReference type="InterPro" id="IPR029063">
    <property type="entry name" value="SAM-dependent_MTases_sf"/>
</dbReference>
<dbReference type="SUPFAM" id="SSF53335">
    <property type="entry name" value="S-adenosyl-L-methionine-dependent methyltransferases"/>
    <property type="match status" value="1"/>
</dbReference>
<feature type="domain" description="Ribosomal RNA methyltransferase FtsJ" evidence="5">
    <location>
        <begin position="24"/>
        <end position="68"/>
    </location>
</feature>